<proteinExistence type="predicted"/>
<dbReference type="AlphaFoldDB" id="A0A3S3ZYR7"/>
<sequence>MASTRAISVGADGRPRRTPHVGVSWTRRTWADRSVRAPLGSAAGVPEITVEPVTRDTPEAS</sequence>
<evidence type="ECO:0000313" key="2">
    <source>
        <dbReference type="EMBL" id="RVW11271.1"/>
    </source>
</evidence>
<reference evidence="2 3" key="1">
    <citation type="submission" date="2018-11" db="EMBL/GenBank/DDBJ databases">
        <title>Rhodococcus spongicola sp. nov. and Rhodococcus xishaensis sp. nov. from marine sponges.</title>
        <authorList>
            <person name="Li L."/>
            <person name="Lin H.W."/>
        </authorList>
    </citation>
    <scope>NUCLEOTIDE SEQUENCE [LARGE SCALE GENOMIC DNA]</scope>
    <source>
        <strain evidence="2 3">CCTCC AB2014297</strain>
    </source>
</reference>
<dbReference type="EMBL" id="RKLP01000001">
    <property type="protein sequence ID" value="RVW11271.1"/>
    <property type="molecule type" value="Genomic_DNA"/>
</dbReference>
<name>A0A3S3ZYR7_9NOCA</name>
<feature type="region of interest" description="Disordered" evidence="1">
    <location>
        <begin position="42"/>
        <end position="61"/>
    </location>
</feature>
<comment type="caution">
    <text evidence="2">The sequence shown here is derived from an EMBL/GenBank/DDBJ whole genome shotgun (WGS) entry which is preliminary data.</text>
</comment>
<evidence type="ECO:0000313" key="3">
    <source>
        <dbReference type="Proteomes" id="UP000286208"/>
    </source>
</evidence>
<dbReference type="Proteomes" id="UP000286208">
    <property type="component" value="Unassembled WGS sequence"/>
</dbReference>
<evidence type="ECO:0000256" key="1">
    <source>
        <dbReference type="SAM" id="MobiDB-lite"/>
    </source>
</evidence>
<protein>
    <submittedName>
        <fullName evidence="2">Uncharacterized protein</fullName>
    </submittedName>
</protein>
<feature type="region of interest" description="Disordered" evidence="1">
    <location>
        <begin position="1"/>
        <end position="23"/>
    </location>
</feature>
<accession>A0A3S3ZYR7</accession>
<gene>
    <name evidence="2" type="ORF">EGT67_02175</name>
</gene>
<organism evidence="2 3">
    <name type="scientific">Prescottella agglutinans</name>
    <dbReference type="NCBI Taxonomy" id="1644129"/>
    <lineage>
        <taxon>Bacteria</taxon>
        <taxon>Bacillati</taxon>
        <taxon>Actinomycetota</taxon>
        <taxon>Actinomycetes</taxon>
        <taxon>Mycobacteriales</taxon>
        <taxon>Nocardiaceae</taxon>
        <taxon>Prescottella</taxon>
    </lineage>
</organism>
<keyword evidence="3" id="KW-1185">Reference proteome</keyword>